<comment type="function">
    <text evidence="7">Modulates transcription in response to changes in cellular NADH/NAD(+) redox state.</text>
</comment>
<comment type="subcellular location">
    <subcellularLocation>
        <location evidence="7">Cytoplasm</location>
    </subcellularLocation>
</comment>
<dbReference type="Gene3D" id="3.40.50.720">
    <property type="entry name" value="NAD(P)-binding Rossmann-like Domain"/>
    <property type="match status" value="1"/>
</dbReference>
<dbReference type="SUPFAM" id="SSF51735">
    <property type="entry name" value="NAD(P)-binding Rossmann-fold domains"/>
    <property type="match status" value="1"/>
</dbReference>
<evidence type="ECO:0000256" key="7">
    <source>
        <dbReference type="HAMAP-Rule" id="MF_01131"/>
    </source>
</evidence>
<name>A0A2T4U0V3_9BACT</name>
<keyword evidence="4 7" id="KW-0520">NAD</keyword>
<dbReference type="InterPro" id="IPR036291">
    <property type="entry name" value="NAD(P)-bd_dom_sf"/>
</dbReference>
<keyword evidence="6 7" id="KW-0804">Transcription</keyword>
<dbReference type="PANTHER" id="PTHR35786">
    <property type="entry name" value="REDOX-SENSING TRANSCRIPTIONAL REPRESSOR REX"/>
    <property type="match status" value="1"/>
</dbReference>
<evidence type="ECO:0000256" key="5">
    <source>
        <dbReference type="ARBA" id="ARBA00023125"/>
    </source>
</evidence>
<sequence>MKAIKIPEKTVTRISIYLRCLEELEHEGTASVSSTQLADRFGLNSAQVRKDLACFGQFGIRGLGYYITPLRHSLEEILGLKRAWDVALVGLGNLGSALMTYKGFHEKGFKISAVFDRDPAKIDRRVEGVQVMDIGAIVPVIRKRKIKMGILAVRAAGAQAVLDALVEGGVIAVLNFAPTQLTAPDSVKIQNVDLSALLKTLSYHIAQTERPNSRTP</sequence>
<dbReference type="HAMAP" id="MF_01131">
    <property type="entry name" value="Rex"/>
    <property type="match status" value="1"/>
</dbReference>
<gene>
    <name evidence="7" type="primary">rex</name>
    <name evidence="9" type="ORF">CLG94_01705</name>
</gene>
<dbReference type="AlphaFoldDB" id="A0A2T4U0V3"/>
<evidence type="ECO:0000313" key="10">
    <source>
        <dbReference type="Proteomes" id="UP000241436"/>
    </source>
</evidence>
<accession>A0A2T4U0V3</accession>
<dbReference type="GO" id="GO:0005737">
    <property type="term" value="C:cytoplasm"/>
    <property type="evidence" value="ECO:0007669"/>
    <property type="project" value="UniProtKB-SubCell"/>
</dbReference>
<evidence type="ECO:0000313" key="9">
    <source>
        <dbReference type="EMBL" id="PTL37005.1"/>
    </source>
</evidence>
<comment type="similarity">
    <text evidence="7">Belongs to the transcriptional regulatory Rex family.</text>
</comment>
<dbReference type="NCBIfam" id="NF003993">
    <property type="entry name" value="PRK05472.2-2"/>
    <property type="match status" value="1"/>
</dbReference>
<evidence type="ECO:0000256" key="3">
    <source>
        <dbReference type="ARBA" id="ARBA00023015"/>
    </source>
</evidence>
<reference evidence="9 10" key="1">
    <citation type="submission" date="2017-09" db="EMBL/GenBank/DDBJ databases">
        <title>Bloom of a denitrifying methanotroph, Candidatus Methylomirabilis limnetica, in a deep stratified lake.</title>
        <authorList>
            <person name="Graf J.S."/>
            <person name="Marchant H.K."/>
            <person name="Tienken D."/>
            <person name="Hach P.F."/>
            <person name="Brand A."/>
            <person name="Schubert C.J."/>
            <person name="Kuypers M.M."/>
            <person name="Milucka J."/>
        </authorList>
    </citation>
    <scope>NUCLEOTIDE SEQUENCE [LARGE SCALE GENOMIC DNA]</scope>
    <source>
        <strain evidence="9 10">Zug</strain>
    </source>
</reference>
<dbReference type="NCBIfam" id="NF003989">
    <property type="entry name" value="PRK05472.1-3"/>
    <property type="match status" value="1"/>
</dbReference>
<dbReference type="GO" id="GO:0045892">
    <property type="term" value="P:negative regulation of DNA-templated transcription"/>
    <property type="evidence" value="ECO:0007669"/>
    <property type="project" value="InterPro"/>
</dbReference>
<keyword evidence="3 7" id="KW-0805">Transcription regulation</keyword>
<dbReference type="Proteomes" id="UP000241436">
    <property type="component" value="Unassembled WGS sequence"/>
</dbReference>
<dbReference type="GO" id="GO:0003700">
    <property type="term" value="F:DNA-binding transcription factor activity"/>
    <property type="evidence" value="ECO:0007669"/>
    <property type="project" value="UniProtKB-UniRule"/>
</dbReference>
<dbReference type="NCBIfam" id="NF003995">
    <property type="entry name" value="PRK05472.2-4"/>
    <property type="match status" value="1"/>
</dbReference>
<organism evidence="9 10">
    <name type="scientific">Candidatus Methylomirabilis limnetica</name>
    <dbReference type="NCBI Taxonomy" id="2033718"/>
    <lineage>
        <taxon>Bacteria</taxon>
        <taxon>Candidatus Methylomirabilota</taxon>
        <taxon>Candidatus Methylomirabilia</taxon>
        <taxon>Candidatus Methylomirabilales</taxon>
        <taxon>Candidatus Methylomirabilaceae</taxon>
        <taxon>Candidatus Methylomirabilis</taxon>
    </lineage>
</organism>
<evidence type="ECO:0000256" key="4">
    <source>
        <dbReference type="ARBA" id="ARBA00023027"/>
    </source>
</evidence>
<evidence type="ECO:0000259" key="8">
    <source>
        <dbReference type="SMART" id="SM00881"/>
    </source>
</evidence>
<comment type="subunit">
    <text evidence="7">Homodimer.</text>
</comment>
<dbReference type="InterPro" id="IPR009718">
    <property type="entry name" value="Rex_DNA-bd_C_dom"/>
</dbReference>
<dbReference type="InterPro" id="IPR058236">
    <property type="entry name" value="Rex_actinobacterial-type"/>
</dbReference>
<dbReference type="RefSeq" id="WP_107561170.1">
    <property type="nucleotide sequence ID" value="NZ_NVQC01000009.1"/>
</dbReference>
<keyword evidence="10" id="KW-1185">Reference proteome</keyword>
<keyword evidence="1 7" id="KW-0963">Cytoplasm</keyword>
<reference evidence="10" key="2">
    <citation type="journal article" date="2018" name="Environ. Microbiol.">
        <title>Bloom of a denitrifying methanotroph, 'Candidatus Methylomirabilis limnetica', in a deep stratified lake.</title>
        <authorList>
            <person name="Graf J.S."/>
            <person name="Mayr M.J."/>
            <person name="Marchant H.K."/>
            <person name="Tienken D."/>
            <person name="Hach P.F."/>
            <person name="Brand A."/>
            <person name="Schubert C.J."/>
            <person name="Kuypers M.M."/>
            <person name="Milucka J."/>
        </authorList>
    </citation>
    <scope>NUCLEOTIDE SEQUENCE [LARGE SCALE GENOMIC DNA]</scope>
    <source>
        <strain evidence="10">Zug</strain>
    </source>
</reference>
<feature type="DNA-binding region" description="H-T-H motif" evidence="7">
    <location>
        <begin position="16"/>
        <end position="55"/>
    </location>
</feature>
<dbReference type="SMART" id="SM00881">
    <property type="entry name" value="CoA_binding"/>
    <property type="match status" value="1"/>
</dbReference>
<dbReference type="GO" id="GO:0003677">
    <property type="term" value="F:DNA binding"/>
    <property type="evidence" value="ECO:0007669"/>
    <property type="project" value="UniProtKB-UniRule"/>
</dbReference>
<evidence type="ECO:0000256" key="1">
    <source>
        <dbReference type="ARBA" id="ARBA00022490"/>
    </source>
</evidence>
<proteinExistence type="inferred from homology"/>
<comment type="caution">
    <text evidence="9">The sequence shown here is derived from an EMBL/GenBank/DDBJ whole genome shotgun (WGS) entry which is preliminary data.</text>
</comment>
<dbReference type="NCBIfam" id="NF003992">
    <property type="entry name" value="PRK05472.2-1"/>
    <property type="match status" value="1"/>
</dbReference>
<dbReference type="NCBIfam" id="NF003996">
    <property type="entry name" value="PRK05472.2-5"/>
    <property type="match status" value="1"/>
</dbReference>
<dbReference type="InterPro" id="IPR022876">
    <property type="entry name" value="Tscrpt_rep_Rex"/>
</dbReference>
<keyword evidence="5 7" id="KW-0238">DNA-binding</keyword>
<dbReference type="Pfam" id="PF06971">
    <property type="entry name" value="Put_DNA-bind_N"/>
    <property type="match status" value="1"/>
</dbReference>
<evidence type="ECO:0000256" key="2">
    <source>
        <dbReference type="ARBA" id="ARBA00022491"/>
    </source>
</evidence>
<dbReference type="SUPFAM" id="SSF46785">
    <property type="entry name" value="Winged helix' DNA-binding domain"/>
    <property type="match status" value="1"/>
</dbReference>
<feature type="binding site" evidence="7">
    <location>
        <begin position="90"/>
        <end position="95"/>
    </location>
    <ligand>
        <name>NAD(+)</name>
        <dbReference type="ChEBI" id="CHEBI:57540"/>
    </ligand>
</feature>
<dbReference type="EMBL" id="NVQC01000009">
    <property type="protein sequence ID" value="PTL37005.1"/>
    <property type="molecule type" value="Genomic_DNA"/>
</dbReference>
<dbReference type="Pfam" id="PF02629">
    <property type="entry name" value="CoA_binding"/>
    <property type="match status" value="1"/>
</dbReference>
<dbReference type="NCBIfam" id="NF003994">
    <property type="entry name" value="PRK05472.2-3"/>
    <property type="match status" value="1"/>
</dbReference>
<feature type="domain" description="CoA-binding" evidence="8">
    <location>
        <begin position="80"/>
        <end position="180"/>
    </location>
</feature>
<dbReference type="InterPro" id="IPR036388">
    <property type="entry name" value="WH-like_DNA-bd_sf"/>
</dbReference>
<dbReference type="OrthoDB" id="9784760at2"/>
<protein>
    <recommendedName>
        <fullName evidence="7">Redox-sensing transcriptional repressor Rex</fullName>
    </recommendedName>
</protein>
<dbReference type="GO" id="GO:0051775">
    <property type="term" value="P:response to redox state"/>
    <property type="evidence" value="ECO:0007669"/>
    <property type="project" value="InterPro"/>
</dbReference>
<dbReference type="InterPro" id="IPR003781">
    <property type="entry name" value="CoA-bd"/>
</dbReference>
<dbReference type="InterPro" id="IPR036390">
    <property type="entry name" value="WH_DNA-bd_sf"/>
</dbReference>
<evidence type="ECO:0000256" key="6">
    <source>
        <dbReference type="ARBA" id="ARBA00023163"/>
    </source>
</evidence>
<keyword evidence="2 7" id="KW-0678">Repressor</keyword>
<dbReference type="Gene3D" id="1.10.10.10">
    <property type="entry name" value="Winged helix-like DNA-binding domain superfamily/Winged helix DNA-binding domain"/>
    <property type="match status" value="1"/>
</dbReference>
<dbReference type="PANTHER" id="PTHR35786:SF1">
    <property type="entry name" value="REDOX-SENSING TRANSCRIPTIONAL REPRESSOR REX 1"/>
    <property type="match status" value="1"/>
</dbReference>